<organism evidence="14 15">
    <name type="scientific">Candidatus Liberibacter europaeus</name>
    <dbReference type="NCBI Taxonomy" id="744859"/>
    <lineage>
        <taxon>Bacteria</taxon>
        <taxon>Pseudomonadati</taxon>
        <taxon>Pseudomonadota</taxon>
        <taxon>Alphaproteobacteria</taxon>
        <taxon>Hyphomicrobiales</taxon>
        <taxon>Rhizobiaceae</taxon>
        <taxon>Liberibacter</taxon>
    </lineage>
</organism>
<dbReference type="Gene3D" id="3.70.10.10">
    <property type="match status" value="1"/>
</dbReference>
<dbReference type="GO" id="GO:0003677">
    <property type="term" value="F:DNA binding"/>
    <property type="evidence" value="ECO:0007669"/>
    <property type="project" value="UniProtKB-UniRule"/>
</dbReference>
<keyword evidence="4 10" id="KW-0963">Cytoplasm</keyword>
<proteinExistence type="inferred from homology"/>
<dbReference type="Gene3D" id="3.10.150.10">
    <property type="entry name" value="DNA Polymerase III, subunit A, domain 2"/>
    <property type="match status" value="1"/>
</dbReference>
<keyword evidence="6 10" id="KW-0548">Nucleotidyltransferase</keyword>
<comment type="subcellular location">
    <subcellularLocation>
        <location evidence="1 10">Cytoplasm</location>
    </subcellularLocation>
</comment>
<reference evidence="15" key="1">
    <citation type="submission" date="2018-02" db="EMBL/GenBank/DDBJ databases">
        <title>Genome sequence of Candidatus Liberibacter europaeus.</title>
        <authorList>
            <person name="Frampton R.A."/>
            <person name="Thompson S.M."/>
            <person name="David C."/>
            <person name="Addison S.M."/>
            <person name="Smith G.R."/>
        </authorList>
    </citation>
    <scope>NUCLEOTIDE SEQUENCE [LARGE SCALE GENOMIC DNA]</scope>
</reference>
<comment type="subunit">
    <text evidence="10">Forms a ring-shaped head-to-tail homodimer around DNA.</text>
</comment>
<dbReference type="CDD" id="cd00140">
    <property type="entry name" value="beta_clamp"/>
    <property type="match status" value="1"/>
</dbReference>
<evidence type="ECO:0000256" key="1">
    <source>
        <dbReference type="ARBA" id="ARBA00004496"/>
    </source>
</evidence>
<dbReference type="SUPFAM" id="SSF55979">
    <property type="entry name" value="DNA clamp"/>
    <property type="match status" value="3"/>
</dbReference>
<comment type="similarity">
    <text evidence="2 10">Belongs to the beta sliding clamp family.</text>
</comment>
<dbReference type="InterPro" id="IPR022637">
    <property type="entry name" value="DNA_polIII_beta_cen"/>
</dbReference>
<keyword evidence="9" id="KW-0238">DNA-binding</keyword>
<dbReference type="GO" id="GO:0008408">
    <property type="term" value="F:3'-5' exonuclease activity"/>
    <property type="evidence" value="ECO:0007669"/>
    <property type="project" value="InterPro"/>
</dbReference>
<dbReference type="InterPro" id="IPR001001">
    <property type="entry name" value="DNA_polIII_beta"/>
</dbReference>
<evidence type="ECO:0000259" key="11">
    <source>
        <dbReference type="Pfam" id="PF00712"/>
    </source>
</evidence>
<evidence type="ECO:0000259" key="12">
    <source>
        <dbReference type="Pfam" id="PF02767"/>
    </source>
</evidence>
<dbReference type="GO" id="GO:0006271">
    <property type="term" value="P:DNA strand elongation involved in DNA replication"/>
    <property type="evidence" value="ECO:0007669"/>
    <property type="project" value="TreeGrafter"/>
</dbReference>
<evidence type="ECO:0000256" key="10">
    <source>
        <dbReference type="PIRNR" id="PIRNR000804"/>
    </source>
</evidence>
<dbReference type="InterPro" id="IPR022635">
    <property type="entry name" value="DNA_polIII_beta_C"/>
</dbReference>
<dbReference type="AlphaFoldDB" id="A0A2T4VYT7"/>
<accession>A0A2T4VYT7</accession>
<evidence type="ECO:0000256" key="9">
    <source>
        <dbReference type="ARBA" id="ARBA00023125"/>
    </source>
</evidence>
<dbReference type="PANTHER" id="PTHR30478:SF0">
    <property type="entry name" value="BETA SLIDING CLAMP"/>
    <property type="match status" value="1"/>
</dbReference>
<keyword evidence="8 10" id="KW-0239">DNA-directed DNA polymerase</keyword>
<protein>
    <recommendedName>
        <fullName evidence="3 10">Beta sliding clamp</fullName>
    </recommendedName>
</protein>
<comment type="caution">
    <text evidence="14">The sequence shown here is derived from an EMBL/GenBank/DDBJ whole genome shotgun (WGS) entry which is preliminary data.</text>
</comment>
<evidence type="ECO:0000256" key="3">
    <source>
        <dbReference type="ARBA" id="ARBA00021035"/>
    </source>
</evidence>
<evidence type="ECO:0000259" key="13">
    <source>
        <dbReference type="Pfam" id="PF02768"/>
    </source>
</evidence>
<dbReference type="Pfam" id="PF02767">
    <property type="entry name" value="DNA_pol3_beta_2"/>
    <property type="match status" value="1"/>
</dbReference>
<dbReference type="GO" id="GO:0005737">
    <property type="term" value="C:cytoplasm"/>
    <property type="evidence" value="ECO:0007669"/>
    <property type="project" value="UniProtKB-SubCell"/>
</dbReference>
<evidence type="ECO:0000256" key="2">
    <source>
        <dbReference type="ARBA" id="ARBA00010752"/>
    </source>
</evidence>
<sequence length="372" mass="41018">MEVIFERSNILEPLSHACRIIDRKNAVPISYHILLQACDDGSLILKAKGRDIEITAVISVNVNVSGSFTVPAQLFYDIVRKLPDGSEISLSNSDKEEQVVVFSGGSRFCLQSFSELDFPMSKEENVAYSFAIESSVLKGLIDRTHFAMASEEIRYYLNGVFFHIAEGSKLCAAATDGHRLAISKTDTPVQIAEIPSIIVPSKAVGEIQRILAARNLIDSVKIGISESRIYLKMDSISMNAKLIDGEFPDYQSVVPDKNDKELRVNCVALRQAVDRVSTVSSISSQAVKCSLSCGKLRMTVDNPDMGQAVESLVVEYNDCDIDISFNYRYLLEIIDNVTSDDVVFLLADSDSSALIKGEGNMNTLYVLMPMRV</sequence>
<dbReference type="PANTHER" id="PTHR30478">
    <property type="entry name" value="DNA POLYMERASE III SUBUNIT BETA"/>
    <property type="match status" value="1"/>
</dbReference>
<comment type="function">
    <text evidence="10">Confers DNA tethering and processivity to DNA polymerases and other proteins. Acts as a clamp, forming a ring around DNA (a reaction catalyzed by the clamp-loading complex) which diffuses in an ATP-independent manner freely and bidirectionally along dsDNA. Initially characterized for its ability to contact the catalytic subunit of DNA polymerase III (Pol III), a complex, multichain enzyme responsible for most of the replicative synthesis in bacteria; Pol III exhibits 3'-5' exonuclease proofreading activity. The beta chain is required for initiation of replication as well as for processivity of DNA replication.</text>
</comment>
<name>A0A2T4VYT7_9HYPH</name>
<feature type="domain" description="DNA polymerase III beta sliding clamp N-terminal" evidence="11">
    <location>
        <begin position="1"/>
        <end position="120"/>
    </location>
</feature>
<dbReference type="GO" id="GO:0003887">
    <property type="term" value="F:DNA-directed DNA polymerase activity"/>
    <property type="evidence" value="ECO:0007669"/>
    <property type="project" value="UniProtKB-UniRule"/>
</dbReference>
<evidence type="ECO:0000256" key="6">
    <source>
        <dbReference type="ARBA" id="ARBA00022695"/>
    </source>
</evidence>
<evidence type="ECO:0000256" key="7">
    <source>
        <dbReference type="ARBA" id="ARBA00022705"/>
    </source>
</evidence>
<dbReference type="SMART" id="SM00480">
    <property type="entry name" value="POL3Bc"/>
    <property type="match status" value="1"/>
</dbReference>
<feature type="domain" description="DNA polymerase III beta sliding clamp central" evidence="12">
    <location>
        <begin position="132"/>
        <end position="249"/>
    </location>
</feature>
<evidence type="ECO:0000256" key="5">
    <source>
        <dbReference type="ARBA" id="ARBA00022679"/>
    </source>
</evidence>
<evidence type="ECO:0000313" key="15">
    <source>
        <dbReference type="Proteomes" id="UP000240811"/>
    </source>
</evidence>
<dbReference type="PIRSF" id="PIRSF000804">
    <property type="entry name" value="DNA_pol_III_b"/>
    <property type="match status" value="1"/>
</dbReference>
<dbReference type="EMBL" id="PSQJ01000001">
    <property type="protein sequence ID" value="PTL86950.1"/>
    <property type="molecule type" value="Genomic_DNA"/>
</dbReference>
<keyword evidence="7 10" id="KW-0235">DNA replication</keyword>
<keyword evidence="5 10" id="KW-0808">Transferase</keyword>
<dbReference type="InterPro" id="IPR022634">
    <property type="entry name" value="DNA_polIII_beta_N"/>
</dbReference>
<dbReference type="Pfam" id="PF02768">
    <property type="entry name" value="DNA_pol3_beta_3"/>
    <property type="match status" value="1"/>
</dbReference>
<dbReference type="GO" id="GO:0009360">
    <property type="term" value="C:DNA polymerase III complex"/>
    <property type="evidence" value="ECO:0007669"/>
    <property type="project" value="InterPro"/>
</dbReference>
<dbReference type="Proteomes" id="UP000240811">
    <property type="component" value="Unassembled WGS sequence"/>
</dbReference>
<dbReference type="NCBIfam" id="TIGR00663">
    <property type="entry name" value="dnan"/>
    <property type="match status" value="1"/>
</dbReference>
<evidence type="ECO:0000256" key="8">
    <source>
        <dbReference type="ARBA" id="ARBA00022932"/>
    </source>
</evidence>
<evidence type="ECO:0000256" key="4">
    <source>
        <dbReference type="ARBA" id="ARBA00022490"/>
    </source>
</evidence>
<gene>
    <name evidence="14" type="primary">dnaN</name>
    <name evidence="14" type="ORF">C4617_00585</name>
</gene>
<feature type="domain" description="DNA polymerase III beta sliding clamp C-terminal" evidence="13">
    <location>
        <begin position="252"/>
        <end position="371"/>
    </location>
</feature>
<dbReference type="Pfam" id="PF00712">
    <property type="entry name" value="DNA_pol3_beta"/>
    <property type="match status" value="1"/>
</dbReference>
<dbReference type="InterPro" id="IPR046938">
    <property type="entry name" value="DNA_clamp_sf"/>
</dbReference>
<evidence type="ECO:0000313" key="14">
    <source>
        <dbReference type="EMBL" id="PTL86950.1"/>
    </source>
</evidence>